<comment type="caution">
    <text evidence="1">The sequence shown here is derived from an EMBL/GenBank/DDBJ whole genome shotgun (WGS) entry which is preliminary data.</text>
</comment>
<sequence>MRIGILIFRTHALLRMSQRGIAPQDVREALEQGEVIEDYPDDRPYPSCLVLGRCGSRSLHIVIADNREDGETVVITVYEPDNGKWHPDFRRRKP</sequence>
<dbReference type="AlphaFoldDB" id="A0A831U4S1"/>
<name>A0A831U4S1_GEOME</name>
<protein>
    <submittedName>
        <fullName evidence="1">DUF4258 domain-containing protein</fullName>
    </submittedName>
</protein>
<evidence type="ECO:0000313" key="1">
    <source>
        <dbReference type="EMBL" id="HEN42423.1"/>
    </source>
</evidence>
<gene>
    <name evidence="1" type="ORF">ENQ87_08605</name>
</gene>
<proteinExistence type="predicted"/>
<organism evidence="1">
    <name type="scientific">Geobacter metallireducens</name>
    <dbReference type="NCBI Taxonomy" id="28232"/>
    <lineage>
        <taxon>Bacteria</taxon>
        <taxon>Pseudomonadati</taxon>
        <taxon>Thermodesulfobacteriota</taxon>
        <taxon>Desulfuromonadia</taxon>
        <taxon>Geobacterales</taxon>
        <taxon>Geobacteraceae</taxon>
        <taxon>Geobacter</taxon>
    </lineage>
</organism>
<dbReference type="InterPro" id="IPR025354">
    <property type="entry name" value="DUF4258"/>
</dbReference>
<dbReference type="Pfam" id="PF14076">
    <property type="entry name" value="DUF4258"/>
    <property type="match status" value="1"/>
</dbReference>
<reference evidence="1" key="1">
    <citation type="journal article" date="2020" name="mSystems">
        <title>Genome- and Community-Level Interaction Insights into Carbon Utilization and Element Cycling Functions of Hydrothermarchaeota in Hydrothermal Sediment.</title>
        <authorList>
            <person name="Zhou Z."/>
            <person name="Liu Y."/>
            <person name="Xu W."/>
            <person name="Pan J."/>
            <person name="Luo Z.H."/>
            <person name="Li M."/>
        </authorList>
    </citation>
    <scope>NUCLEOTIDE SEQUENCE [LARGE SCALE GENOMIC DNA]</scope>
    <source>
        <strain evidence="1">SpSt-349</strain>
    </source>
</reference>
<dbReference type="EMBL" id="DSOV01000039">
    <property type="protein sequence ID" value="HEN42423.1"/>
    <property type="molecule type" value="Genomic_DNA"/>
</dbReference>
<accession>A0A831U4S1</accession>